<feature type="chain" id="PRO_5045956334" evidence="5">
    <location>
        <begin position="19"/>
        <end position="202"/>
    </location>
</feature>
<reference evidence="7 8" key="1">
    <citation type="submission" date="2022-06" db="EMBL/GenBank/DDBJ databases">
        <title>Runella sp. S5 genome sequencing.</title>
        <authorList>
            <person name="Park S."/>
        </authorList>
    </citation>
    <scope>NUCLEOTIDE SEQUENCE [LARGE SCALE GENOMIC DNA]</scope>
    <source>
        <strain evidence="7 8">S5</strain>
    </source>
</reference>
<dbReference type="Proteomes" id="UP001204772">
    <property type="component" value="Unassembled WGS sequence"/>
</dbReference>
<dbReference type="PANTHER" id="PTHR35008">
    <property type="entry name" value="BLL4482 PROTEIN-RELATED"/>
    <property type="match status" value="1"/>
</dbReference>
<keyword evidence="2 4" id="KW-0479">Metal-binding</keyword>
<dbReference type="SUPFAM" id="SSF46626">
    <property type="entry name" value="Cytochrome c"/>
    <property type="match status" value="1"/>
</dbReference>
<keyword evidence="8" id="KW-1185">Reference proteome</keyword>
<feature type="signal peptide" evidence="5">
    <location>
        <begin position="1"/>
        <end position="18"/>
    </location>
</feature>
<evidence type="ECO:0000256" key="4">
    <source>
        <dbReference type="PROSITE-ProRule" id="PRU00433"/>
    </source>
</evidence>
<evidence type="ECO:0000256" key="3">
    <source>
        <dbReference type="ARBA" id="ARBA00023004"/>
    </source>
</evidence>
<accession>A0ABT1FQJ6</accession>
<dbReference type="PROSITE" id="PS51007">
    <property type="entry name" value="CYTC"/>
    <property type="match status" value="1"/>
</dbReference>
<dbReference type="InterPro" id="IPR009056">
    <property type="entry name" value="Cyt_c-like_dom"/>
</dbReference>
<keyword evidence="5" id="KW-0732">Signal</keyword>
<feature type="domain" description="Cytochrome c" evidence="6">
    <location>
        <begin position="48"/>
        <end position="187"/>
    </location>
</feature>
<evidence type="ECO:0000256" key="1">
    <source>
        <dbReference type="ARBA" id="ARBA00022617"/>
    </source>
</evidence>
<evidence type="ECO:0000259" key="6">
    <source>
        <dbReference type="PROSITE" id="PS51007"/>
    </source>
</evidence>
<proteinExistence type="predicted"/>
<dbReference type="Pfam" id="PF00034">
    <property type="entry name" value="Cytochrom_C"/>
    <property type="match status" value="1"/>
</dbReference>
<evidence type="ECO:0000256" key="5">
    <source>
        <dbReference type="SAM" id="SignalP"/>
    </source>
</evidence>
<dbReference type="PANTHER" id="PTHR35008:SF4">
    <property type="entry name" value="BLL4482 PROTEIN"/>
    <property type="match status" value="1"/>
</dbReference>
<gene>
    <name evidence="7" type="ORF">NCI00_16425</name>
</gene>
<evidence type="ECO:0000313" key="8">
    <source>
        <dbReference type="Proteomes" id="UP001204772"/>
    </source>
</evidence>
<comment type="caution">
    <text evidence="7">The sequence shown here is derived from an EMBL/GenBank/DDBJ whole genome shotgun (WGS) entry which is preliminary data.</text>
</comment>
<evidence type="ECO:0000313" key="7">
    <source>
        <dbReference type="EMBL" id="MCP1384034.1"/>
    </source>
</evidence>
<name>A0ABT1FQJ6_9BACT</name>
<keyword evidence="1 4" id="KW-0349">Heme</keyword>
<dbReference type="InterPro" id="IPR036909">
    <property type="entry name" value="Cyt_c-like_dom_sf"/>
</dbReference>
<organism evidence="7 8">
    <name type="scientific">Runella salmonicolor</name>
    <dbReference type="NCBI Taxonomy" id="2950278"/>
    <lineage>
        <taxon>Bacteria</taxon>
        <taxon>Pseudomonadati</taxon>
        <taxon>Bacteroidota</taxon>
        <taxon>Cytophagia</taxon>
        <taxon>Cytophagales</taxon>
        <taxon>Spirosomataceae</taxon>
        <taxon>Runella</taxon>
    </lineage>
</organism>
<sequence>MKTTLAGMLCMFAATAFNVPSKETFLTTTTENPLSKNTAQISLDNTEALIKKGEYLVTIAGCGDCHTPKIMGKQGPEPDPNHWLGGHPASMKLPKVNKGELSSWVLFNMTNTAAVGPWGVSFSGNISSDESGIGKWTEEQFFTAMREGKYKGLKTARPLLPPMPWPNYIQMTDQDLRAIFAYLKSTKPVKNVVPEPITPDKL</sequence>
<dbReference type="InterPro" id="IPR051459">
    <property type="entry name" value="Cytochrome_c-type_DH"/>
</dbReference>
<dbReference type="Gene3D" id="1.10.760.10">
    <property type="entry name" value="Cytochrome c-like domain"/>
    <property type="match status" value="1"/>
</dbReference>
<keyword evidence="3 4" id="KW-0408">Iron</keyword>
<evidence type="ECO:0000256" key="2">
    <source>
        <dbReference type="ARBA" id="ARBA00022723"/>
    </source>
</evidence>
<dbReference type="RefSeq" id="WP_253529260.1">
    <property type="nucleotide sequence ID" value="NZ_JAMZEL010000006.1"/>
</dbReference>
<dbReference type="EMBL" id="JAMZEL010000006">
    <property type="protein sequence ID" value="MCP1384034.1"/>
    <property type="molecule type" value="Genomic_DNA"/>
</dbReference>
<protein>
    <submittedName>
        <fullName evidence="7">Cytochrome c</fullName>
    </submittedName>
</protein>